<organism evidence="2">
    <name type="scientific">uncultured Thiotrichaceae bacterium</name>
    <dbReference type="NCBI Taxonomy" id="298394"/>
    <lineage>
        <taxon>Bacteria</taxon>
        <taxon>Pseudomonadati</taxon>
        <taxon>Pseudomonadota</taxon>
        <taxon>Gammaproteobacteria</taxon>
        <taxon>Thiotrichales</taxon>
        <taxon>Thiotrichaceae</taxon>
        <taxon>environmental samples</taxon>
    </lineage>
</organism>
<dbReference type="EMBL" id="CACVAV010000330">
    <property type="protein sequence ID" value="CAA6821447.1"/>
    <property type="molecule type" value="Genomic_DNA"/>
</dbReference>
<evidence type="ECO:0000256" key="1">
    <source>
        <dbReference type="SAM" id="Phobius"/>
    </source>
</evidence>
<feature type="transmembrane region" description="Helical" evidence="1">
    <location>
        <begin position="232"/>
        <end position="253"/>
    </location>
</feature>
<keyword evidence="1" id="KW-0812">Transmembrane</keyword>
<sequence>MMVLAIYTAIFIVSFFVVRFIIKGIRGVRKDYTSLKTVTFGDESAVKPDRWASILSVLTIFLLWGAFTGSKWVPVHAPGPFVGDTSFTYTAENKEGAKDDATVYVRVSKVDVEVEDITAEPGDGFAKDDVAMIGAWRSKLILTDKNDEVTRKEGSQIVAINGQAIAPGGSVQVNDGRVALTAKGSINFTPDKGMQMEPIWLPSPEAVVSRVGDITKNGYQNFTLMEHLFWSIYRVILGFVLGALVGIPLGYAMGL</sequence>
<accession>A0A6S6TTE4</accession>
<keyword evidence="1" id="KW-0472">Membrane</keyword>
<evidence type="ECO:0000313" key="2">
    <source>
        <dbReference type="EMBL" id="CAA6821447.1"/>
    </source>
</evidence>
<dbReference type="AlphaFoldDB" id="A0A6S6TTE4"/>
<feature type="transmembrane region" description="Helical" evidence="1">
    <location>
        <begin position="6"/>
        <end position="22"/>
    </location>
</feature>
<reference evidence="2" key="1">
    <citation type="submission" date="2020-01" db="EMBL/GenBank/DDBJ databases">
        <authorList>
            <person name="Meier V. D."/>
            <person name="Meier V D."/>
        </authorList>
    </citation>
    <scope>NUCLEOTIDE SEQUENCE</scope>
    <source>
        <strain evidence="2">HLG_WM_MAG_08</strain>
    </source>
</reference>
<proteinExistence type="predicted"/>
<name>A0A6S6TTE4_9GAMM</name>
<keyword evidence="1" id="KW-1133">Transmembrane helix</keyword>
<feature type="non-terminal residue" evidence="2">
    <location>
        <position position="255"/>
    </location>
</feature>
<gene>
    <name evidence="2" type="ORF">HELGO_WM54740</name>
</gene>
<protein>
    <submittedName>
        <fullName evidence="2">Taurine transport system permease protein TauC</fullName>
    </submittedName>
</protein>